<feature type="compositionally biased region" description="Pro residues" evidence="2">
    <location>
        <begin position="1"/>
        <end position="10"/>
    </location>
</feature>
<dbReference type="InterPro" id="IPR001841">
    <property type="entry name" value="Znf_RING"/>
</dbReference>
<dbReference type="Gene3D" id="3.30.40.10">
    <property type="entry name" value="Zinc/RING finger domain, C3HC4 (zinc finger)"/>
    <property type="match status" value="1"/>
</dbReference>
<reference evidence="4" key="1">
    <citation type="submission" date="2023-03" db="EMBL/GenBank/DDBJ databases">
        <title>Massive genome expansion in bonnet fungi (Mycena s.s.) driven by repeated elements and novel gene families across ecological guilds.</title>
        <authorList>
            <consortium name="Lawrence Berkeley National Laboratory"/>
            <person name="Harder C.B."/>
            <person name="Miyauchi S."/>
            <person name="Viragh M."/>
            <person name="Kuo A."/>
            <person name="Thoen E."/>
            <person name="Andreopoulos B."/>
            <person name="Lu D."/>
            <person name="Skrede I."/>
            <person name="Drula E."/>
            <person name="Henrissat B."/>
            <person name="Morin E."/>
            <person name="Kohler A."/>
            <person name="Barry K."/>
            <person name="LaButti K."/>
            <person name="Morin E."/>
            <person name="Salamov A."/>
            <person name="Lipzen A."/>
            <person name="Mereny Z."/>
            <person name="Hegedus B."/>
            <person name="Baldrian P."/>
            <person name="Stursova M."/>
            <person name="Weitz H."/>
            <person name="Taylor A."/>
            <person name="Grigoriev I.V."/>
            <person name="Nagy L.G."/>
            <person name="Martin F."/>
            <person name="Kauserud H."/>
        </authorList>
    </citation>
    <scope>NUCLEOTIDE SEQUENCE</scope>
    <source>
        <strain evidence="4">CBHHK188m</strain>
    </source>
</reference>
<sequence length="295" mass="33789">MAWVPKPPPFTVYRRGNTTDTAGSRTLARRVRRMEAQIQNRPPRHGREILTTVVSPTLTIRHYTPLATTASATTYAPPPGPPPADDEVDNSLAAIRSRVAQLEAGSSWLTAPAEIYPLRREAREAQWARDRTRERQARLLANREREARDFLPFIPRANGRRTRVVRGWPGASRRDRDIPLTETDLLINGEAPPEQLPKKPHHKCSICHLVKSHPVSYICGHSHCYVCIRLWLEHKWTCPDCTTPMYRPPFRQYGEEDWIAQEYPKWKDRSQVDYSWDGLVFPTPVAPPITALALE</sequence>
<protein>
    <recommendedName>
        <fullName evidence="3">RING-type domain-containing protein</fullName>
    </recommendedName>
</protein>
<evidence type="ECO:0000256" key="2">
    <source>
        <dbReference type="SAM" id="MobiDB-lite"/>
    </source>
</evidence>
<dbReference type="Pfam" id="PF13923">
    <property type="entry name" value="zf-C3HC4_2"/>
    <property type="match status" value="1"/>
</dbReference>
<dbReference type="PROSITE" id="PS50089">
    <property type="entry name" value="ZF_RING_2"/>
    <property type="match status" value="1"/>
</dbReference>
<dbReference type="Proteomes" id="UP001215280">
    <property type="component" value="Unassembled WGS sequence"/>
</dbReference>
<accession>A0AAD7KAY6</accession>
<dbReference type="SUPFAM" id="SSF57850">
    <property type="entry name" value="RING/U-box"/>
    <property type="match status" value="1"/>
</dbReference>
<gene>
    <name evidence="4" type="ORF">DFH07DRAFT_950030</name>
</gene>
<name>A0AAD7KAY6_9AGAR</name>
<keyword evidence="5" id="KW-1185">Reference proteome</keyword>
<evidence type="ECO:0000313" key="4">
    <source>
        <dbReference type="EMBL" id="KAJ7780809.1"/>
    </source>
</evidence>
<dbReference type="EMBL" id="JARJLG010000005">
    <property type="protein sequence ID" value="KAJ7780809.1"/>
    <property type="molecule type" value="Genomic_DNA"/>
</dbReference>
<proteinExistence type="predicted"/>
<keyword evidence="1" id="KW-0862">Zinc</keyword>
<dbReference type="InterPro" id="IPR013083">
    <property type="entry name" value="Znf_RING/FYVE/PHD"/>
</dbReference>
<feature type="domain" description="RING-type" evidence="3">
    <location>
        <begin position="204"/>
        <end position="242"/>
    </location>
</feature>
<dbReference type="AlphaFoldDB" id="A0AAD7KAY6"/>
<dbReference type="GO" id="GO:0008270">
    <property type="term" value="F:zinc ion binding"/>
    <property type="evidence" value="ECO:0007669"/>
    <property type="project" value="UniProtKB-KW"/>
</dbReference>
<organism evidence="4 5">
    <name type="scientific">Mycena maculata</name>
    <dbReference type="NCBI Taxonomy" id="230809"/>
    <lineage>
        <taxon>Eukaryota</taxon>
        <taxon>Fungi</taxon>
        <taxon>Dikarya</taxon>
        <taxon>Basidiomycota</taxon>
        <taxon>Agaricomycotina</taxon>
        <taxon>Agaricomycetes</taxon>
        <taxon>Agaricomycetidae</taxon>
        <taxon>Agaricales</taxon>
        <taxon>Marasmiineae</taxon>
        <taxon>Mycenaceae</taxon>
        <taxon>Mycena</taxon>
    </lineage>
</organism>
<comment type="caution">
    <text evidence="4">The sequence shown here is derived from an EMBL/GenBank/DDBJ whole genome shotgun (WGS) entry which is preliminary data.</text>
</comment>
<keyword evidence="1" id="KW-0479">Metal-binding</keyword>
<evidence type="ECO:0000259" key="3">
    <source>
        <dbReference type="PROSITE" id="PS50089"/>
    </source>
</evidence>
<evidence type="ECO:0000313" key="5">
    <source>
        <dbReference type="Proteomes" id="UP001215280"/>
    </source>
</evidence>
<evidence type="ECO:0000256" key="1">
    <source>
        <dbReference type="PROSITE-ProRule" id="PRU00175"/>
    </source>
</evidence>
<keyword evidence="1" id="KW-0863">Zinc-finger</keyword>
<feature type="region of interest" description="Disordered" evidence="2">
    <location>
        <begin position="1"/>
        <end position="22"/>
    </location>
</feature>